<feature type="domain" description="PucR C-terminal helix-turn-helix" evidence="2">
    <location>
        <begin position="322"/>
        <end position="380"/>
    </location>
</feature>
<comment type="similarity">
    <text evidence="1">Belongs to the CdaR family.</text>
</comment>
<dbReference type="InterPro" id="IPR041522">
    <property type="entry name" value="CdaR_GGDEF"/>
</dbReference>
<dbReference type="PANTHER" id="PTHR33744:SF17">
    <property type="entry name" value="CONSERVED PROTEIN"/>
    <property type="match status" value="1"/>
</dbReference>
<accession>A0ABW6VCS1</accession>
<name>A0ABW6VCS1_MICFU</name>
<dbReference type="Pfam" id="PF13556">
    <property type="entry name" value="HTH_30"/>
    <property type="match status" value="1"/>
</dbReference>
<feature type="domain" description="CdaR GGDEF-like" evidence="3">
    <location>
        <begin position="172"/>
        <end position="269"/>
    </location>
</feature>
<comment type="caution">
    <text evidence="4">The sequence shown here is derived from an EMBL/GenBank/DDBJ whole genome shotgun (WGS) entry which is preliminary data.</text>
</comment>
<dbReference type="Pfam" id="PF17853">
    <property type="entry name" value="GGDEF_2"/>
    <property type="match status" value="1"/>
</dbReference>
<dbReference type="InterPro" id="IPR009057">
    <property type="entry name" value="Homeodomain-like_sf"/>
</dbReference>
<dbReference type="InterPro" id="IPR051448">
    <property type="entry name" value="CdaR-like_regulators"/>
</dbReference>
<sequence>MSLDDTLQDLADRLGTPLVVLDLDLKVAAYSIHDTDARRSRLARLLAGSLAPLTEALVRAHRLRAVAHPVRVPADSQCDARVVMPLRHEQHLLGYVYCVDDRPGGETPADAMRALEAAGPEIGMLLALRLSDLRRSVDHARSLLSALLGDAPDERERAAESLLREGLIEDVEHYSVLVCRAPEPYPRSVTRLAVEATLEFTTRSTTVKIVGAVLGVEGVVLFPRPVNPARLDRVLASPGLEHVTAGAGGVKRSLTEAVESYHEARIAYRASRADPRRYGRRVFWDDLGLDRLLLQLPLDRLTSGHLPAGVRRLLASPHKAELVSTLQSYLDSGGEIQRTARRLNIHRSTLYYRLDRIREVTGCDISDGAVRLDLHAGLRIARLAGLCSDEPS</sequence>
<organism evidence="4 5">
    <name type="scientific">Microtetraspora fusca</name>
    <dbReference type="NCBI Taxonomy" id="1997"/>
    <lineage>
        <taxon>Bacteria</taxon>
        <taxon>Bacillati</taxon>
        <taxon>Actinomycetota</taxon>
        <taxon>Actinomycetes</taxon>
        <taxon>Streptosporangiales</taxon>
        <taxon>Streptosporangiaceae</taxon>
        <taxon>Microtetraspora</taxon>
    </lineage>
</organism>
<dbReference type="InterPro" id="IPR042070">
    <property type="entry name" value="PucR_C-HTH_sf"/>
</dbReference>
<dbReference type="RefSeq" id="WP_387345577.1">
    <property type="nucleotide sequence ID" value="NZ_JBIAXI010000022.1"/>
</dbReference>
<dbReference type="Proteomes" id="UP001602119">
    <property type="component" value="Unassembled WGS sequence"/>
</dbReference>
<evidence type="ECO:0000259" key="3">
    <source>
        <dbReference type="Pfam" id="PF17853"/>
    </source>
</evidence>
<proteinExistence type="inferred from homology"/>
<keyword evidence="5" id="KW-1185">Reference proteome</keyword>
<dbReference type="SUPFAM" id="SSF46689">
    <property type="entry name" value="Homeodomain-like"/>
    <property type="match status" value="1"/>
</dbReference>
<dbReference type="PANTHER" id="PTHR33744">
    <property type="entry name" value="CARBOHYDRATE DIACID REGULATOR"/>
    <property type="match status" value="1"/>
</dbReference>
<evidence type="ECO:0000313" key="5">
    <source>
        <dbReference type="Proteomes" id="UP001602119"/>
    </source>
</evidence>
<evidence type="ECO:0000259" key="2">
    <source>
        <dbReference type="Pfam" id="PF13556"/>
    </source>
</evidence>
<protein>
    <submittedName>
        <fullName evidence="4">PucR family transcriptional regulator</fullName>
    </submittedName>
</protein>
<dbReference type="InterPro" id="IPR025736">
    <property type="entry name" value="PucR_C-HTH_dom"/>
</dbReference>
<dbReference type="Gene3D" id="1.10.10.2840">
    <property type="entry name" value="PucR C-terminal helix-turn-helix domain"/>
    <property type="match status" value="1"/>
</dbReference>
<evidence type="ECO:0000256" key="1">
    <source>
        <dbReference type="ARBA" id="ARBA00006754"/>
    </source>
</evidence>
<evidence type="ECO:0000313" key="4">
    <source>
        <dbReference type="EMBL" id="MFF4777149.1"/>
    </source>
</evidence>
<dbReference type="EMBL" id="JBIAXI010000022">
    <property type="protein sequence ID" value="MFF4777149.1"/>
    <property type="molecule type" value="Genomic_DNA"/>
</dbReference>
<gene>
    <name evidence="4" type="ORF">ACFY05_30255</name>
</gene>
<reference evidence="4 5" key="1">
    <citation type="submission" date="2024-10" db="EMBL/GenBank/DDBJ databases">
        <title>The Natural Products Discovery Center: Release of the First 8490 Sequenced Strains for Exploring Actinobacteria Biosynthetic Diversity.</title>
        <authorList>
            <person name="Kalkreuter E."/>
            <person name="Kautsar S.A."/>
            <person name="Yang D."/>
            <person name="Bader C.D."/>
            <person name="Teijaro C.N."/>
            <person name="Fluegel L."/>
            <person name="Davis C.M."/>
            <person name="Simpson J.R."/>
            <person name="Lauterbach L."/>
            <person name="Steele A.D."/>
            <person name="Gui C."/>
            <person name="Meng S."/>
            <person name="Li G."/>
            <person name="Viehrig K."/>
            <person name="Ye F."/>
            <person name="Su P."/>
            <person name="Kiefer A.F."/>
            <person name="Nichols A."/>
            <person name="Cepeda A.J."/>
            <person name="Yan W."/>
            <person name="Fan B."/>
            <person name="Jiang Y."/>
            <person name="Adhikari A."/>
            <person name="Zheng C.-J."/>
            <person name="Schuster L."/>
            <person name="Cowan T.M."/>
            <person name="Smanski M.J."/>
            <person name="Chevrette M.G."/>
            <person name="De Carvalho L.P.S."/>
            <person name="Shen B."/>
        </authorList>
    </citation>
    <scope>NUCLEOTIDE SEQUENCE [LARGE SCALE GENOMIC DNA]</scope>
    <source>
        <strain evidence="4 5">NPDC001281</strain>
    </source>
</reference>